<dbReference type="Gene3D" id="3.40.50.1820">
    <property type="entry name" value="alpha/beta hydrolase"/>
    <property type="match status" value="1"/>
</dbReference>
<dbReference type="RefSeq" id="WP_166694321.1">
    <property type="nucleotide sequence ID" value="NZ_WAEL01000016.1"/>
</dbReference>
<dbReference type="SUPFAM" id="SSF53474">
    <property type="entry name" value="alpha/beta-Hydrolases"/>
    <property type="match status" value="1"/>
</dbReference>
<protein>
    <submittedName>
        <fullName evidence="4">Phospholipase</fullName>
    </submittedName>
</protein>
<dbReference type="InterPro" id="IPR029058">
    <property type="entry name" value="AB_hydrolase_fold"/>
</dbReference>
<dbReference type="Proteomes" id="UP000606008">
    <property type="component" value="Unassembled WGS sequence"/>
</dbReference>
<dbReference type="InterPro" id="IPR010126">
    <property type="entry name" value="Esterase_phb"/>
</dbReference>
<evidence type="ECO:0000313" key="4">
    <source>
        <dbReference type="EMBL" id="NID13808.1"/>
    </source>
</evidence>
<proteinExistence type="predicted"/>
<accession>A0ABX0QPT5</accession>
<feature type="chain" id="PRO_5047307943" evidence="3">
    <location>
        <begin position="20"/>
        <end position="304"/>
    </location>
</feature>
<dbReference type="PANTHER" id="PTHR43037:SF1">
    <property type="entry name" value="BLL1128 PROTEIN"/>
    <property type="match status" value="1"/>
</dbReference>
<reference evidence="4" key="1">
    <citation type="submission" date="2024-05" db="EMBL/GenBank/DDBJ databases">
        <authorList>
            <person name="Jung D.-H."/>
        </authorList>
    </citation>
    <scope>NUCLEOTIDE SEQUENCE</scope>
    <source>
        <strain evidence="4">JA-25</strain>
    </source>
</reference>
<name>A0ABX0QPT5_9BACT</name>
<dbReference type="Pfam" id="PF10503">
    <property type="entry name" value="Esterase_PHB"/>
    <property type="match status" value="1"/>
</dbReference>
<dbReference type="PANTHER" id="PTHR43037">
    <property type="entry name" value="UNNAMED PRODUCT-RELATED"/>
    <property type="match status" value="1"/>
</dbReference>
<evidence type="ECO:0000313" key="5">
    <source>
        <dbReference type="Proteomes" id="UP000606008"/>
    </source>
</evidence>
<feature type="signal peptide" evidence="3">
    <location>
        <begin position="1"/>
        <end position="19"/>
    </location>
</feature>
<keyword evidence="1 3" id="KW-0732">Signal</keyword>
<sequence length="304" mass="33055">MALFRWVFLVFATHVTALAQLSATRSDTLLHVGQTRFYRVHVPAAYTKTTNKLPLIIALHGGGGSGQQFEAQSGLSETADREGFIVVYPDGRQNPGVLGLRTWNAGTCCGQVAAADKTDDVGFISRLIDKLVAGYRVDSKRVYATGHSNGAMLCYRLACELPEKLAAIAANAGTMQLTKACDPSRVIPILHVHSALDRNVPSTGGVGSKSLNRQWNAPVDSTLAVFIRLAQCGQERVIQTTPQYTRYEWRSCPGKLSIQYYLTNDGGHSWPGGRKGARLIGDPPSTALINNDLIWSFFSLYSLP</sequence>
<evidence type="ECO:0000256" key="2">
    <source>
        <dbReference type="ARBA" id="ARBA00022801"/>
    </source>
</evidence>
<evidence type="ECO:0000256" key="1">
    <source>
        <dbReference type="ARBA" id="ARBA00022729"/>
    </source>
</evidence>
<dbReference type="InterPro" id="IPR050955">
    <property type="entry name" value="Plant_Biomass_Hydrol_Est"/>
</dbReference>
<keyword evidence="2" id="KW-0378">Hydrolase</keyword>
<comment type="caution">
    <text evidence="4">The sequence shown here is derived from an EMBL/GenBank/DDBJ whole genome shotgun (WGS) entry which is preliminary data.</text>
</comment>
<evidence type="ECO:0000256" key="3">
    <source>
        <dbReference type="SAM" id="SignalP"/>
    </source>
</evidence>
<gene>
    <name evidence="4" type="ORF">F7231_26805</name>
</gene>
<organism evidence="4 5">
    <name type="scientific">Fibrivirga algicola</name>
    <dbReference type="NCBI Taxonomy" id="2950420"/>
    <lineage>
        <taxon>Bacteria</taxon>
        <taxon>Pseudomonadati</taxon>
        <taxon>Bacteroidota</taxon>
        <taxon>Cytophagia</taxon>
        <taxon>Cytophagales</taxon>
        <taxon>Spirosomataceae</taxon>
        <taxon>Fibrivirga</taxon>
    </lineage>
</organism>
<keyword evidence="5" id="KW-1185">Reference proteome</keyword>
<dbReference type="EMBL" id="WAEL01000016">
    <property type="protein sequence ID" value="NID13808.1"/>
    <property type="molecule type" value="Genomic_DNA"/>
</dbReference>